<protein>
    <submittedName>
        <fullName evidence="1">Uncharacterized protein</fullName>
    </submittedName>
</protein>
<organism evidence="1 2">
    <name type="scientific">Streptomyces gelaticus</name>
    <dbReference type="NCBI Taxonomy" id="285446"/>
    <lineage>
        <taxon>Bacteria</taxon>
        <taxon>Bacillati</taxon>
        <taxon>Actinomycetota</taxon>
        <taxon>Actinomycetes</taxon>
        <taxon>Kitasatosporales</taxon>
        <taxon>Streptomycetaceae</taxon>
        <taxon>Streptomyces</taxon>
    </lineage>
</organism>
<name>A0ABQ2WBV7_9ACTN</name>
<evidence type="ECO:0000313" key="2">
    <source>
        <dbReference type="Proteomes" id="UP000660675"/>
    </source>
</evidence>
<proteinExistence type="predicted"/>
<gene>
    <name evidence="1" type="ORF">GCM10015535_66130</name>
</gene>
<dbReference type="Proteomes" id="UP000660675">
    <property type="component" value="Unassembled WGS sequence"/>
</dbReference>
<accession>A0ABQ2WBV7</accession>
<comment type="caution">
    <text evidence="1">The sequence shown here is derived from an EMBL/GenBank/DDBJ whole genome shotgun (WGS) entry which is preliminary data.</text>
</comment>
<sequence length="306" mass="34366">MTYNLFTTDRLQPPRISDALASCLHIELNSVDVADTDADQEDRNWDALALCDYSHVLGDVSLTLDIFVQDAVSQQPTEPEFASRFAVAAQTVVLYPAEEQVPSAYWLVTPTGSVTRARLLASDDERPKYSIDAVETAVPQLPGVRIMQLPEIVREQHVPVPATSEFIHATEILRKSPEGLADPALADEPGSHLYHSRAYLAEWERMVRRMESGWHPTGKYPVDLYCEALLARDRIEQLSEQLTRPVADLLRKSAGQLDETFKKCSTPDDVWAAEAGASGSLIDLSERGWWWHRKPLTHPWDKPNPK</sequence>
<dbReference type="RefSeq" id="WP_189547955.1">
    <property type="nucleotide sequence ID" value="NZ_BMTF01000039.1"/>
</dbReference>
<dbReference type="EMBL" id="BMTF01000039">
    <property type="protein sequence ID" value="GGV96496.1"/>
    <property type="molecule type" value="Genomic_DNA"/>
</dbReference>
<keyword evidence="2" id="KW-1185">Reference proteome</keyword>
<reference evidence="2" key="1">
    <citation type="journal article" date="2019" name="Int. J. Syst. Evol. Microbiol.">
        <title>The Global Catalogue of Microorganisms (GCM) 10K type strain sequencing project: providing services to taxonomists for standard genome sequencing and annotation.</title>
        <authorList>
            <consortium name="The Broad Institute Genomics Platform"/>
            <consortium name="The Broad Institute Genome Sequencing Center for Infectious Disease"/>
            <person name="Wu L."/>
            <person name="Ma J."/>
        </authorList>
    </citation>
    <scope>NUCLEOTIDE SEQUENCE [LARGE SCALE GENOMIC DNA]</scope>
    <source>
        <strain evidence="2">JCM 4376</strain>
    </source>
</reference>
<evidence type="ECO:0000313" key="1">
    <source>
        <dbReference type="EMBL" id="GGV96496.1"/>
    </source>
</evidence>